<protein>
    <recommendedName>
        <fullName evidence="7">Sugar-binding protein</fullName>
    </recommendedName>
</protein>
<reference evidence="5" key="1">
    <citation type="journal article" date="2016" name="Genome Announc.">
        <title>Draft genomes of two strains of Paenibacillus glucanolyticus with capability to degrade lignocellulose.</title>
        <authorList>
            <person name="Mathews S.L."/>
            <person name="Pawlak J."/>
            <person name="Grunden A.M."/>
        </authorList>
    </citation>
    <scope>NUCLEOTIDE SEQUENCE [LARGE SCALE GENOMIC DNA]</scope>
    <source>
        <strain evidence="5">SLM1</strain>
    </source>
</reference>
<dbReference type="InterPro" id="IPR022385">
    <property type="entry name" value="Rhs_assc_core"/>
</dbReference>
<evidence type="ECO:0000259" key="4">
    <source>
        <dbReference type="Pfam" id="PF25023"/>
    </source>
</evidence>
<comment type="caution">
    <text evidence="5">The sequence shown here is derived from an EMBL/GenBank/DDBJ whole genome shotgun (WGS) entry which is preliminary data.</text>
</comment>
<dbReference type="NCBIfam" id="TIGR03696">
    <property type="entry name" value="Rhs_assc_core"/>
    <property type="match status" value="1"/>
</dbReference>
<evidence type="ECO:0000256" key="1">
    <source>
        <dbReference type="ARBA" id="ARBA00022737"/>
    </source>
</evidence>
<dbReference type="Proteomes" id="UP000076796">
    <property type="component" value="Unassembled WGS sequence"/>
</dbReference>
<sequence>MGNMGSLVYGDSSKVTANSREISSPAITIQMLTQQYGVDTAWVQEKIADGYTLYQIYSSLGGKKSSKAADTVLANIQVPDVVQYDEKAVVSLSKTLAEDSNDVDEAALDQVRIHDDSSAYFNNYGQDSVSMATGDLNYASVDLELPGMIPFSLTRVYDSSKANEEIGIRQDEVTGQAVNNTSMRREESSYGIGRGWRWDLPHIQLHGGKRYLYFPGAGSYALSDSLDIVGYNWNDMDLVTDQSVTVNGQSSEYKLTVLNDYVYYFDAQGYLLQIKDHYNNTVSFLYDQTPEGLVLKQISNSEGNTLQFRHHTLSLSVILEGTDQSVEYRKVQKEGYTLLAEVIDSMSRSTTYVYNHPVSKFNFLSGLVSMPEQHEADGTVLLTRIVYPTSRITDIQYEASLKQIGDYATRHVFKVSSRKDTFSSTSGEKILGSRSFEYTGEDLSRYGRDVNWTTTVSSSKWDETYKLSSSFEGSSSPALHYLQEYHQSGDSVSYIEEYTYDETNKRNAPQQIQERYIQNGAASEPVSTSYTYDEFGLITSERSSTGQETSYEYQHMTGTAEWKEPSKVTVKMNDTQSQVTHLEYDGQGSVTKEVVSQGLGGTPFAQSEYEYNTYGNRTKTKVKDDSRFIEQTYKYESPYGRHLLTNQSMVVKGVASQSSVITTDYSYWPTGQLKSQRDSDGNVQTYTYDKWGRITQLEYSDGTLSTIRFDDALNRVTQTAPDGVITTEQYDPFGLLVQEKTHDALYEYEYDDEGNMTEVTDAEGNTTSLTYDAFGRNTKTVYADGTSSSTDYQVVERTTTYSDAAGNKQRETYDVLGRTISTQEWKNGGFTPLQHLEYDLLGQVTASIDGNQQRTEYTYDVLGRLTSVKDPKGEVTRYAYSMAGDLVQVVLPDQQKVTKMYDEMGRLISQTDMANQTTVYQYDNRSNVTQVVDRKNQIYNFGYDSENQLISKSGPDFSVNYAYDDAGRRTSMTDPTGKTTYSYNPEDGTLKELEFPDGTRVSYEYNTQSKIGYILTDAAGASIRISSKLDEMNRVSAMDISTGSSGPSLMSASPLDRMTFEYGANSLLKRRSFDSGLSAGFNYDGYDLSGVTVQQGSTSVHEFGYSYDPNKNIISRTENGTSGQFTYDPLNRIQTETSGDKNLSYTYDANGNRLEQGSGKIFGLKEADYTFDSQNRLTQVAGEGKEVSYTYNGDGLLYERKEGTNTTRYYYDEEAKLIAEAEVSGSKGTLTYAYVYDLYGQLTARQDRATGKLQYYQFNGHGDVVGLVDEQGKQLNSYSYDIWGGPVNETKETVPNVMRYAGEYWDDTTGLQYLRARWYDPGTARFMGEDTYEGELGNPLSQNLYTYVHNNPLIYVDPTGHIVSEVEVDIYLDIAINEGYKSAAWWKIRSILGQEAKHYSLLGNKDNNYFKYLYNMSTGNHYVKEDNTPGNMNWARAQMKSMIKQSASTQSMVESLFMGPIGGSGKVASMIKADAGLVKAAEQMGKSRAIQKEADELISKFLKGNVNPGIGSKNLTRDINYLRGREGARVFYRMSNGEMQILAKANKANEQAVINILYKIYGK</sequence>
<name>A0A163HNF1_9BACL</name>
<dbReference type="InterPro" id="IPR006530">
    <property type="entry name" value="YD"/>
</dbReference>
<feature type="region of interest" description="Disordered" evidence="2">
    <location>
        <begin position="968"/>
        <end position="987"/>
    </location>
</feature>
<dbReference type="Pfam" id="PF20148">
    <property type="entry name" value="DUF6531"/>
    <property type="match status" value="1"/>
</dbReference>
<feature type="domain" description="Teneurin-like YD-shell" evidence="4">
    <location>
        <begin position="790"/>
        <end position="1007"/>
    </location>
</feature>
<dbReference type="Gene3D" id="2.180.10.10">
    <property type="entry name" value="RHS repeat-associated core"/>
    <property type="match status" value="2"/>
</dbReference>
<feature type="compositionally biased region" description="Polar residues" evidence="2">
    <location>
        <begin position="970"/>
        <end position="983"/>
    </location>
</feature>
<dbReference type="InterPro" id="IPR031325">
    <property type="entry name" value="RHS_repeat"/>
</dbReference>
<keyword evidence="6" id="KW-1185">Reference proteome</keyword>
<dbReference type="RefSeq" id="WP_063477850.1">
    <property type="nucleotide sequence ID" value="NZ_LWMH01000001.1"/>
</dbReference>
<accession>A0A163HNF1</accession>
<dbReference type="EMBL" id="LWMH01000001">
    <property type="protein sequence ID" value="KZS45570.1"/>
    <property type="molecule type" value="Genomic_DNA"/>
</dbReference>
<dbReference type="OrthoDB" id="41445at2"/>
<keyword evidence="1" id="KW-0677">Repeat</keyword>
<dbReference type="InterPro" id="IPR050708">
    <property type="entry name" value="T6SS_VgrG/RHS"/>
</dbReference>
<evidence type="ECO:0000313" key="6">
    <source>
        <dbReference type="Proteomes" id="UP000076796"/>
    </source>
</evidence>
<organism evidence="5 6">
    <name type="scientific">Paenibacillus glucanolyticus</name>
    <dbReference type="NCBI Taxonomy" id="59843"/>
    <lineage>
        <taxon>Bacteria</taxon>
        <taxon>Bacillati</taxon>
        <taxon>Bacillota</taxon>
        <taxon>Bacilli</taxon>
        <taxon>Bacillales</taxon>
        <taxon>Paenibacillaceae</taxon>
        <taxon>Paenibacillus</taxon>
    </lineage>
</organism>
<dbReference type="PANTHER" id="PTHR32305:SF15">
    <property type="entry name" value="PROTEIN RHSA-RELATED"/>
    <property type="match status" value="1"/>
</dbReference>
<feature type="domain" description="DUF6531" evidence="3">
    <location>
        <begin position="127"/>
        <end position="163"/>
    </location>
</feature>
<evidence type="ECO:0008006" key="7">
    <source>
        <dbReference type="Google" id="ProtNLM"/>
    </source>
</evidence>
<proteinExistence type="predicted"/>
<evidence type="ECO:0000256" key="2">
    <source>
        <dbReference type="SAM" id="MobiDB-lite"/>
    </source>
</evidence>
<feature type="domain" description="Teneurin-like YD-shell" evidence="4">
    <location>
        <begin position="1014"/>
        <end position="1352"/>
    </location>
</feature>
<dbReference type="InterPro" id="IPR045351">
    <property type="entry name" value="DUF6531"/>
</dbReference>
<dbReference type="Pfam" id="PF25023">
    <property type="entry name" value="TEN_YD-shell"/>
    <property type="match status" value="2"/>
</dbReference>
<dbReference type="NCBIfam" id="TIGR01643">
    <property type="entry name" value="YD_repeat_2x"/>
    <property type="match status" value="6"/>
</dbReference>
<gene>
    <name evidence="5" type="ORF">AWU65_06355</name>
</gene>
<evidence type="ECO:0000313" key="5">
    <source>
        <dbReference type="EMBL" id="KZS45570.1"/>
    </source>
</evidence>
<dbReference type="Pfam" id="PF05593">
    <property type="entry name" value="RHS_repeat"/>
    <property type="match status" value="2"/>
</dbReference>
<dbReference type="PANTHER" id="PTHR32305">
    <property type="match status" value="1"/>
</dbReference>
<evidence type="ECO:0000259" key="3">
    <source>
        <dbReference type="Pfam" id="PF20148"/>
    </source>
</evidence>
<dbReference type="InterPro" id="IPR056823">
    <property type="entry name" value="TEN-like_YD-shell"/>
</dbReference>